<evidence type="ECO:0000313" key="6">
    <source>
        <dbReference type="Proteomes" id="UP000320314"/>
    </source>
</evidence>
<dbReference type="SUPFAM" id="SSF53955">
    <property type="entry name" value="Lysozyme-like"/>
    <property type="match status" value="1"/>
</dbReference>
<evidence type="ECO:0000313" key="5">
    <source>
        <dbReference type="EMBL" id="TPW29928.1"/>
    </source>
</evidence>
<feature type="chain" id="PRO_5021339801" evidence="3">
    <location>
        <begin position="30"/>
        <end position="316"/>
    </location>
</feature>
<evidence type="ECO:0000256" key="2">
    <source>
        <dbReference type="ARBA" id="ARBA00009387"/>
    </source>
</evidence>
<evidence type="ECO:0000256" key="3">
    <source>
        <dbReference type="SAM" id="SignalP"/>
    </source>
</evidence>
<dbReference type="InterPro" id="IPR008258">
    <property type="entry name" value="Transglycosylase_SLT_dom_1"/>
</dbReference>
<evidence type="ECO:0000259" key="4">
    <source>
        <dbReference type="Pfam" id="PF01464"/>
    </source>
</evidence>
<sequence length="316" mass="33957">MTMTVRPVLSTFCALLAALAGLFAEPASAADEDGGKSSDTITCEHVDTTKRFGAVPVCISQAHYYEDLCNAIEALARRHDLPPGYFARLIWQESRFDPNALSPKGAQGIAQFIPSTAKLRGLNDSFNPADALAKSAAYLSEMTRIYGNLGLAAVGYNAGEARIGPLVDDARPVPAETQNYVLTITGLPVTAWADAKPKDDADYRLDKKKPFLQACLDLANTRSLPSLAPAPDWKPWGAEIGAASTPASARRIFTTVKDSFPKVLDGEDPLIVPGHNASFGNRKRYTVRIGRDSRSAALQVCRSITASGGFCIVRRN</sequence>
<dbReference type="PANTHER" id="PTHR37423">
    <property type="entry name" value="SOLUBLE LYTIC MUREIN TRANSGLYCOSYLASE-RELATED"/>
    <property type="match status" value="1"/>
</dbReference>
<evidence type="ECO:0000256" key="1">
    <source>
        <dbReference type="ARBA" id="ARBA00007734"/>
    </source>
</evidence>
<dbReference type="Gene3D" id="1.10.530.10">
    <property type="match status" value="1"/>
</dbReference>
<feature type="signal peptide" evidence="3">
    <location>
        <begin position="1"/>
        <end position="29"/>
    </location>
</feature>
<dbReference type="OrthoDB" id="9801695at2"/>
<dbReference type="EMBL" id="VHLH01000008">
    <property type="protein sequence ID" value="TPW29928.1"/>
    <property type="molecule type" value="Genomic_DNA"/>
</dbReference>
<organism evidence="5 6">
    <name type="scientific">Pararhizobium mangrovi</name>
    <dbReference type="NCBI Taxonomy" id="2590452"/>
    <lineage>
        <taxon>Bacteria</taxon>
        <taxon>Pseudomonadati</taxon>
        <taxon>Pseudomonadota</taxon>
        <taxon>Alphaproteobacteria</taxon>
        <taxon>Hyphomicrobiales</taxon>
        <taxon>Rhizobiaceae</taxon>
        <taxon>Rhizobium/Agrobacterium group</taxon>
        <taxon>Pararhizobium</taxon>
    </lineage>
</organism>
<reference evidence="5 6" key="1">
    <citation type="submission" date="2019-06" db="EMBL/GenBank/DDBJ databases">
        <authorList>
            <person name="Li M."/>
        </authorList>
    </citation>
    <scope>NUCLEOTIDE SEQUENCE [LARGE SCALE GENOMIC DNA]</scope>
    <source>
        <strain evidence="5 6">BGMRC6574</strain>
    </source>
</reference>
<dbReference type="PANTHER" id="PTHR37423:SF2">
    <property type="entry name" value="MEMBRANE-BOUND LYTIC MUREIN TRANSGLYCOSYLASE C"/>
    <property type="match status" value="1"/>
</dbReference>
<dbReference type="Proteomes" id="UP000320314">
    <property type="component" value="Unassembled WGS sequence"/>
</dbReference>
<comment type="similarity">
    <text evidence="1">Belongs to the transglycosylase Slt family.</text>
</comment>
<protein>
    <submittedName>
        <fullName evidence="5">Lytic transglycosylase domain-containing protein</fullName>
    </submittedName>
</protein>
<dbReference type="CDD" id="cd00254">
    <property type="entry name" value="LT-like"/>
    <property type="match status" value="1"/>
</dbReference>
<dbReference type="InterPro" id="IPR023346">
    <property type="entry name" value="Lysozyme-like_dom_sf"/>
</dbReference>
<accession>A0A506U8T5</accession>
<name>A0A506U8T5_9HYPH</name>
<feature type="domain" description="Transglycosylase SLT" evidence="4">
    <location>
        <begin position="72"/>
        <end position="163"/>
    </location>
</feature>
<comment type="caution">
    <text evidence="5">The sequence shown here is derived from an EMBL/GenBank/DDBJ whole genome shotgun (WGS) entry which is preliminary data.</text>
</comment>
<keyword evidence="6" id="KW-1185">Reference proteome</keyword>
<proteinExistence type="inferred from homology"/>
<dbReference type="Pfam" id="PF01464">
    <property type="entry name" value="SLT"/>
    <property type="match status" value="1"/>
</dbReference>
<keyword evidence="3" id="KW-0732">Signal</keyword>
<gene>
    <name evidence="5" type="ORF">FJU11_06590</name>
</gene>
<comment type="similarity">
    <text evidence="2">Belongs to the virb1 family.</text>
</comment>
<dbReference type="AlphaFoldDB" id="A0A506U8T5"/>